<evidence type="ECO:0000256" key="1">
    <source>
        <dbReference type="SAM" id="Phobius"/>
    </source>
</evidence>
<reference evidence="2 3" key="1">
    <citation type="submission" date="2019-02" db="EMBL/GenBank/DDBJ databases">
        <title>Jishengella sp. nov., isolated from a root of Zingiber montanum.</title>
        <authorList>
            <person name="Kuncharoen N."/>
            <person name="Kudo T."/>
            <person name="Masahiro Y."/>
            <person name="Ohkuma M."/>
            <person name="Tanasupawat S."/>
        </authorList>
    </citation>
    <scope>NUCLEOTIDE SEQUENCE [LARGE SCALE GENOMIC DNA]</scope>
    <source>
        <strain evidence="2 3">PLAI 1-1</strain>
    </source>
</reference>
<feature type="transmembrane region" description="Helical" evidence="1">
    <location>
        <begin position="54"/>
        <end position="78"/>
    </location>
</feature>
<name>A0A4R0G5Q7_9ACTN</name>
<protein>
    <submittedName>
        <fullName evidence="2">Uncharacterized protein</fullName>
    </submittedName>
</protein>
<organism evidence="2 3">
    <name type="scientific">Micromonospora zingiberis</name>
    <dbReference type="NCBI Taxonomy" id="2053011"/>
    <lineage>
        <taxon>Bacteria</taxon>
        <taxon>Bacillati</taxon>
        <taxon>Actinomycetota</taxon>
        <taxon>Actinomycetes</taxon>
        <taxon>Micromonosporales</taxon>
        <taxon>Micromonosporaceae</taxon>
        <taxon>Micromonospora</taxon>
    </lineage>
</organism>
<dbReference type="AlphaFoldDB" id="A0A4R0G5Q7"/>
<feature type="transmembrane region" description="Helical" evidence="1">
    <location>
        <begin position="84"/>
        <end position="105"/>
    </location>
</feature>
<keyword evidence="1" id="KW-0812">Transmembrane</keyword>
<evidence type="ECO:0000313" key="3">
    <source>
        <dbReference type="Proteomes" id="UP000292274"/>
    </source>
</evidence>
<feature type="transmembrane region" description="Helical" evidence="1">
    <location>
        <begin position="12"/>
        <end position="33"/>
    </location>
</feature>
<dbReference type="RefSeq" id="WP_131308142.1">
    <property type="nucleotide sequence ID" value="NZ_SJJR01000025.1"/>
</dbReference>
<evidence type="ECO:0000313" key="2">
    <source>
        <dbReference type="EMBL" id="TCB91262.1"/>
    </source>
</evidence>
<comment type="caution">
    <text evidence="2">The sequence shown here is derived from an EMBL/GenBank/DDBJ whole genome shotgun (WGS) entry which is preliminary data.</text>
</comment>
<proteinExistence type="predicted"/>
<dbReference type="OrthoDB" id="3400629at2"/>
<sequence>MSVSDPDPLWTTLRLVLVILSLGLLAFGVRVVVSRSFPAAWVRITRMKARQQSQPVRIGGGQALIGASLLAQQAPFLIPMPTPAGGALLMLALLLAVAAAGWYVWRSD</sequence>
<keyword evidence="1" id="KW-0472">Membrane</keyword>
<gene>
    <name evidence="2" type="ORF">E0H26_25785</name>
</gene>
<keyword evidence="1" id="KW-1133">Transmembrane helix</keyword>
<keyword evidence="3" id="KW-1185">Reference proteome</keyword>
<accession>A0A4R0G5Q7</accession>
<dbReference type="Proteomes" id="UP000292274">
    <property type="component" value="Unassembled WGS sequence"/>
</dbReference>
<dbReference type="EMBL" id="SJJR01000025">
    <property type="protein sequence ID" value="TCB91262.1"/>
    <property type="molecule type" value="Genomic_DNA"/>
</dbReference>